<sequence>MVTRLRIVVLAAGLIPATALAQPQRNTVVFACPGGARLSVEFAVGDFTQPAVVHPPSGPAVSLKPQPAADGFRYGDGTRELRGRGNDVTWSDGAAPPLACTSGRR</sequence>
<keyword evidence="2" id="KW-0472">Membrane</keyword>
<feature type="chain" id="PRO_5018526669" description="C-type lysozyme inhibitor domain-containing protein" evidence="6">
    <location>
        <begin position="22"/>
        <end position="105"/>
    </location>
</feature>
<feature type="region of interest" description="Disordered" evidence="5">
    <location>
        <begin position="78"/>
        <end position="105"/>
    </location>
</feature>
<evidence type="ECO:0000256" key="5">
    <source>
        <dbReference type="SAM" id="MobiDB-lite"/>
    </source>
</evidence>
<protein>
    <recommendedName>
        <fullName evidence="7">C-type lysozyme inhibitor domain-containing protein</fullName>
    </recommendedName>
</protein>
<feature type="domain" description="C-type lysozyme inhibitor" evidence="7">
    <location>
        <begin position="30"/>
        <end position="94"/>
    </location>
</feature>
<evidence type="ECO:0000256" key="3">
    <source>
        <dbReference type="ARBA" id="ARBA00023139"/>
    </source>
</evidence>
<evidence type="ECO:0000313" key="8">
    <source>
        <dbReference type="EMBL" id="RVU21901.1"/>
    </source>
</evidence>
<dbReference type="Gene3D" id="2.40.128.200">
    <property type="match status" value="1"/>
</dbReference>
<dbReference type="InterPro" id="IPR036328">
    <property type="entry name" value="MliC_sf"/>
</dbReference>
<evidence type="ECO:0000313" key="9">
    <source>
        <dbReference type="Proteomes" id="UP000286997"/>
    </source>
</evidence>
<reference evidence="8 9" key="1">
    <citation type="submission" date="2019-01" db="EMBL/GenBank/DDBJ databases">
        <authorList>
            <person name="Chen W.-M."/>
        </authorList>
    </citation>
    <scope>NUCLEOTIDE SEQUENCE [LARGE SCALE GENOMIC DNA]</scope>
    <source>
        <strain evidence="8 9">TER-1</strain>
    </source>
</reference>
<dbReference type="AlphaFoldDB" id="A0A3S2YY20"/>
<keyword evidence="4" id="KW-0449">Lipoprotein</keyword>
<dbReference type="InterPro" id="IPR018660">
    <property type="entry name" value="MliC"/>
</dbReference>
<name>A0A3S2YY20_9HYPH</name>
<keyword evidence="9" id="KW-1185">Reference proteome</keyword>
<comment type="caution">
    <text evidence="8">The sequence shown here is derived from an EMBL/GenBank/DDBJ whole genome shotgun (WGS) entry which is preliminary data.</text>
</comment>
<dbReference type="EMBL" id="SACP01000001">
    <property type="protein sequence ID" value="RVU21901.1"/>
    <property type="molecule type" value="Genomic_DNA"/>
</dbReference>
<dbReference type="OrthoDB" id="7173921at2"/>
<evidence type="ECO:0000256" key="1">
    <source>
        <dbReference type="ARBA" id="ARBA00022729"/>
    </source>
</evidence>
<dbReference type="Pfam" id="PF09864">
    <property type="entry name" value="MliC"/>
    <property type="match status" value="1"/>
</dbReference>
<proteinExistence type="predicted"/>
<evidence type="ECO:0000259" key="7">
    <source>
        <dbReference type="Pfam" id="PF09864"/>
    </source>
</evidence>
<dbReference type="SUPFAM" id="SSF141488">
    <property type="entry name" value="YdhA-like"/>
    <property type="match status" value="1"/>
</dbReference>
<keyword evidence="1 6" id="KW-0732">Signal</keyword>
<accession>A0A3S2YY20</accession>
<feature type="signal peptide" evidence="6">
    <location>
        <begin position="1"/>
        <end position="21"/>
    </location>
</feature>
<keyword evidence="3" id="KW-0564">Palmitate</keyword>
<organism evidence="8 9">
    <name type="scientific">Methylobacterium oryzihabitans</name>
    <dbReference type="NCBI Taxonomy" id="2499852"/>
    <lineage>
        <taxon>Bacteria</taxon>
        <taxon>Pseudomonadati</taxon>
        <taxon>Pseudomonadota</taxon>
        <taxon>Alphaproteobacteria</taxon>
        <taxon>Hyphomicrobiales</taxon>
        <taxon>Methylobacteriaceae</taxon>
        <taxon>Methylobacterium</taxon>
    </lineage>
</organism>
<gene>
    <name evidence="8" type="ORF">EOE48_02325</name>
</gene>
<evidence type="ECO:0000256" key="4">
    <source>
        <dbReference type="ARBA" id="ARBA00023288"/>
    </source>
</evidence>
<dbReference type="Proteomes" id="UP000286997">
    <property type="component" value="Unassembled WGS sequence"/>
</dbReference>
<evidence type="ECO:0000256" key="6">
    <source>
        <dbReference type="SAM" id="SignalP"/>
    </source>
</evidence>
<evidence type="ECO:0000256" key="2">
    <source>
        <dbReference type="ARBA" id="ARBA00023136"/>
    </source>
</evidence>